<organism evidence="2 3">
    <name type="scientific">Pisum sativum</name>
    <name type="common">Garden pea</name>
    <name type="synonym">Lathyrus oleraceus</name>
    <dbReference type="NCBI Taxonomy" id="3888"/>
    <lineage>
        <taxon>Eukaryota</taxon>
        <taxon>Viridiplantae</taxon>
        <taxon>Streptophyta</taxon>
        <taxon>Embryophyta</taxon>
        <taxon>Tracheophyta</taxon>
        <taxon>Spermatophyta</taxon>
        <taxon>Magnoliopsida</taxon>
        <taxon>eudicotyledons</taxon>
        <taxon>Gunneridae</taxon>
        <taxon>Pentapetalae</taxon>
        <taxon>rosids</taxon>
        <taxon>fabids</taxon>
        <taxon>Fabales</taxon>
        <taxon>Fabaceae</taxon>
        <taxon>Papilionoideae</taxon>
        <taxon>50 kb inversion clade</taxon>
        <taxon>NPAAA clade</taxon>
        <taxon>Hologalegina</taxon>
        <taxon>IRL clade</taxon>
        <taxon>Fabeae</taxon>
        <taxon>Lathyrus</taxon>
    </lineage>
</organism>
<dbReference type="InterPro" id="IPR026960">
    <property type="entry name" value="RVT-Znf"/>
</dbReference>
<comment type="caution">
    <text evidence="2">The sequence shown here is derived from an EMBL/GenBank/DDBJ whole genome shotgun (WGS) entry which is preliminary data.</text>
</comment>
<evidence type="ECO:0000313" key="2">
    <source>
        <dbReference type="EMBL" id="KAI5424642.1"/>
    </source>
</evidence>
<reference evidence="2 3" key="1">
    <citation type="journal article" date="2022" name="Nat. Genet.">
        <title>Improved pea reference genome and pan-genome highlight genomic features and evolutionary characteristics.</title>
        <authorList>
            <person name="Yang T."/>
            <person name="Liu R."/>
            <person name="Luo Y."/>
            <person name="Hu S."/>
            <person name="Wang D."/>
            <person name="Wang C."/>
            <person name="Pandey M.K."/>
            <person name="Ge S."/>
            <person name="Xu Q."/>
            <person name="Li N."/>
            <person name="Li G."/>
            <person name="Huang Y."/>
            <person name="Saxena R.K."/>
            <person name="Ji Y."/>
            <person name="Li M."/>
            <person name="Yan X."/>
            <person name="He Y."/>
            <person name="Liu Y."/>
            <person name="Wang X."/>
            <person name="Xiang C."/>
            <person name="Varshney R.K."/>
            <person name="Ding H."/>
            <person name="Gao S."/>
            <person name="Zong X."/>
        </authorList>
    </citation>
    <scope>NUCLEOTIDE SEQUENCE [LARGE SCALE GENOMIC DNA]</scope>
    <source>
        <strain evidence="2 3">cv. Zhongwan 6</strain>
    </source>
</reference>
<protein>
    <recommendedName>
        <fullName evidence="1">Reverse transcriptase zinc-binding domain-containing protein</fullName>
    </recommendedName>
</protein>
<dbReference type="EMBL" id="JAMSHJ010000003">
    <property type="protein sequence ID" value="KAI5424642.1"/>
    <property type="molecule type" value="Genomic_DNA"/>
</dbReference>
<feature type="domain" description="Reverse transcriptase zinc-binding" evidence="1">
    <location>
        <begin position="2"/>
        <end position="37"/>
    </location>
</feature>
<gene>
    <name evidence="2" type="ORF">KIW84_030724</name>
</gene>
<dbReference type="AlphaFoldDB" id="A0A9D5AUB9"/>
<dbReference type="Proteomes" id="UP001058974">
    <property type="component" value="Chromosome 3"/>
</dbReference>
<dbReference type="PANTHER" id="PTHR47074">
    <property type="entry name" value="BNAC02G40300D PROTEIN"/>
    <property type="match status" value="1"/>
</dbReference>
<name>A0A9D5AUB9_PEA</name>
<sequence length="170" mass="18861">MITSRGISLASICCLYNSASDTISHLFFQCNFARNLWKWLSIKEGFHLLIALLMTGAVLATMSSGNSLKHDNLKPSCMNSTIHIMSQTKMVRNNDVNHSSISISYFVLIKAFGVKIPPPRAPNIKEVIWSPPSRGWFKCNCDGAYSPDTNDSGCGDIFRNNYGDFLLAFA</sequence>
<accession>A0A9D5AUB9</accession>
<evidence type="ECO:0000259" key="1">
    <source>
        <dbReference type="Pfam" id="PF13966"/>
    </source>
</evidence>
<evidence type="ECO:0000313" key="3">
    <source>
        <dbReference type="Proteomes" id="UP001058974"/>
    </source>
</evidence>
<dbReference type="Pfam" id="PF13966">
    <property type="entry name" value="zf-RVT"/>
    <property type="match status" value="1"/>
</dbReference>
<dbReference type="PANTHER" id="PTHR47074:SF11">
    <property type="entry name" value="REVERSE TRANSCRIPTASE-LIKE PROTEIN"/>
    <property type="match status" value="1"/>
</dbReference>
<dbReference type="InterPro" id="IPR052929">
    <property type="entry name" value="RNase_H-like_EbsB-rel"/>
</dbReference>
<proteinExistence type="predicted"/>
<keyword evidence="3" id="KW-1185">Reference proteome</keyword>
<dbReference type="Gramene" id="Psat03G0072400-T1">
    <property type="protein sequence ID" value="KAI5424642.1"/>
    <property type="gene ID" value="KIW84_030724"/>
</dbReference>